<feature type="chain" id="PRO_5033033009" evidence="2">
    <location>
        <begin position="17"/>
        <end position="475"/>
    </location>
</feature>
<gene>
    <name evidence="3" type="ORF">HYH03_012032</name>
</gene>
<evidence type="ECO:0000313" key="3">
    <source>
        <dbReference type="EMBL" id="KAG2489390.1"/>
    </source>
</evidence>
<dbReference type="InterPro" id="IPR009091">
    <property type="entry name" value="RCC1/BLIP-II"/>
</dbReference>
<dbReference type="GO" id="GO:0005737">
    <property type="term" value="C:cytoplasm"/>
    <property type="evidence" value="ECO:0007669"/>
    <property type="project" value="TreeGrafter"/>
</dbReference>
<feature type="region of interest" description="Disordered" evidence="1">
    <location>
        <begin position="414"/>
        <end position="475"/>
    </location>
</feature>
<dbReference type="EMBL" id="JAEHOE010000073">
    <property type="protein sequence ID" value="KAG2489390.1"/>
    <property type="molecule type" value="Genomic_DNA"/>
</dbReference>
<dbReference type="PANTHER" id="PTHR45982:SF1">
    <property type="entry name" value="REGULATOR OF CHROMOSOME CONDENSATION"/>
    <property type="match status" value="1"/>
</dbReference>
<sequence length="475" mass="48118">MVSLAFACAPVTSVVAGGGGPCAIANGQLKKNDEGQTGNGKADSMIGDEPGEMGPALRAVPLGPGRSVLGVARAWWTTCALVSMGTRLKARKSISCWGLGFGTTPVDIDPGKDFIPDAIVSGSYHFCALSTGGVVKCFGENKVGQLGRGDAFTGASDNPAGFGVLPQEATPVDLGPSARALSIWSTRDTSCAVLFPGNVVKCWGDNSAPWRRLGDSSLGDIVGDEPGEMGAALPSVQFGPTTQVKSVAVMSWGACALVTPPVDSVSLWCWGTPGAMPYWQVDQKRPELVTSLTHGRVLGPALLETAIPIMDITSGGDSTCALTAGRVTCIGSDIAGDEQPDYAMPLASRFVLVGSGQTAEAVSCSTSNYCCALLLPSATVKCWGNNDMGELGQGDITPRGSLAGSMGDALPSVPLAPWADAGQSVPDAPASPAPFNANGIPSVPPKAPLAAAGAGPTGPGKKQQGPDPNSGIPLK</sequence>
<organism evidence="3 4">
    <name type="scientific">Edaphochlamys debaryana</name>
    <dbReference type="NCBI Taxonomy" id="47281"/>
    <lineage>
        <taxon>Eukaryota</taxon>
        <taxon>Viridiplantae</taxon>
        <taxon>Chlorophyta</taxon>
        <taxon>core chlorophytes</taxon>
        <taxon>Chlorophyceae</taxon>
        <taxon>CS clade</taxon>
        <taxon>Chlamydomonadales</taxon>
        <taxon>Chlamydomonadales incertae sedis</taxon>
        <taxon>Edaphochlamys</taxon>
    </lineage>
</organism>
<dbReference type="OrthoDB" id="538768at2759"/>
<dbReference type="Gene3D" id="2.130.10.30">
    <property type="entry name" value="Regulator of chromosome condensation 1/beta-lactamase-inhibitor protein II"/>
    <property type="match status" value="2"/>
</dbReference>
<name>A0A835XTH2_9CHLO</name>
<keyword evidence="2" id="KW-0732">Signal</keyword>
<keyword evidence="4" id="KW-1185">Reference proteome</keyword>
<evidence type="ECO:0000256" key="2">
    <source>
        <dbReference type="SAM" id="SignalP"/>
    </source>
</evidence>
<evidence type="ECO:0000313" key="4">
    <source>
        <dbReference type="Proteomes" id="UP000612055"/>
    </source>
</evidence>
<dbReference type="Proteomes" id="UP000612055">
    <property type="component" value="Unassembled WGS sequence"/>
</dbReference>
<dbReference type="SUPFAM" id="SSF50985">
    <property type="entry name" value="RCC1/BLIP-II"/>
    <property type="match status" value="1"/>
</dbReference>
<dbReference type="AlphaFoldDB" id="A0A835XTH2"/>
<dbReference type="InterPro" id="IPR051553">
    <property type="entry name" value="Ran_GTPase-activating"/>
</dbReference>
<dbReference type="GO" id="GO:0005085">
    <property type="term" value="F:guanyl-nucleotide exchange factor activity"/>
    <property type="evidence" value="ECO:0007669"/>
    <property type="project" value="TreeGrafter"/>
</dbReference>
<feature type="compositionally biased region" description="Low complexity" evidence="1">
    <location>
        <begin position="448"/>
        <end position="468"/>
    </location>
</feature>
<accession>A0A835XTH2</accession>
<dbReference type="Pfam" id="PF13540">
    <property type="entry name" value="RCC1_2"/>
    <property type="match status" value="1"/>
</dbReference>
<proteinExistence type="predicted"/>
<dbReference type="PANTHER" id="PTHR45982">
    <property type="entry name" value="REGULATOR OF CHROMOSOME CONDENSATION"/>
    <property type="match status" value="1"/>
</dbReference>
<reference evidence="3" key="1">
    <citation type="journal article" date="2020" name="bioRxiv">
        <title>Comparative genomics of Chlamydomonas.</title>
        <authorList>
            <person name="Craig R.J."/>
            <person name="Hasan A.R."/>
            <person name="Ness R.W."/>
            <person name="Keightley P.D."/>
        </authorList>
    </citation>
    <scope>NUCLEOTIDE SEQUENCE</scope>
    <source>
        <strain evidence="3">CCAP 11/70</strain>
    </source>
</reference>
<evidence type="ECO:0000256" key="1">
    <source>
        <dbReference type="SAM" id="MobiDB-lite"/>
    </source>
</evidence>
<feature type="signal peptide" evidence="2">
    <location>
        <begin position="1"/>
        <end position="16"/>
    </location>
</feature>
<comment type="caution">
    <text evidence="3">The sequence shown here is derived from an EMBL/GenBank/DDBJ whole genome shotgun (WGS) entry which is preliminary data.</text>
</comment>
<protein>
    <submittedName>
        <fullName evidence="3">Uncharacterized protein</fullName>
    </submittedName>
</protein>